<proteinExistence type="predicted"/>
<keyword evidence="2" id="KW-0238">DNA-binding</keyword>
<dbReference type="InterPro" id="IPR018289">
    <property type="entry name" value="MULE_transposase_dom"/>
</dbReference>
<dbReference type="InterPro" id="IPR001207">
    <property type="entry name" value="Transposase_mutator"/>
</dbReference>
<dbReference type="GO" id="GO:0004803">
    <property type="term" value="F:transposase activity"/>
    <property type="evidence" value="ECO:0007669"/>
    <property type="project" value="InterPro"/>
</dbReference>
<feature type="domain" description="MULE transposase" evidence="4">
    <location>
        <begin position="33"/>
        <end position="125"/>
    </location>
</feature>
<dbReference type="Pfam" id="PF10551">
    <property type="entry name" value="MULE"/>
    <property type="match status" value="1"/>
</dbReference>
<accession>A0A9Q1Q7C3</accession>
<dbReference type="Proteomes" id="UP001153076">
    <property type="component" value="Unassembled WGS sequence"/>
</dbReference>
<dbReference type="OrthoDB" id="1918246at2759"/>
<reference evidence="5" key="1">
    <citation type="submission" date="2022-04" db="EMBL/GenBank/DDBJ databases">
        <title>Carnegiea gigantea Genome sequencing and assembly v2.</title>
        <authorList>
            <person name="Copetti D."/>
            <person name="Sanderson M.J."/>
            <person name="Burquez A."/>
            <person name="Wojciechowski M.F."/>
        </authorList>
    </citation>
    <scope>NUCLEOTIDE SEQUENCE</scope>
    <source>
        <strain evidence="5">SGP5-SGP5p</strain>
        <tissue evidence="5">Aerial part</tissue>
    </source>
</reference>
<name>A0A9Q1Q7C3_9CARY</name>
<dbReference type="GO" id="GO:0006313">
    <property type="term" value="P:DNA transposition"/>
    <property type="evidence" value="ECO:0007669"/>
    <property type="project" value="InterPro"/>
</dbReference>
<keyword evidence="3" id="KW-0233">DNA recombination</keyword>
<keyword evidence="1" id="KW-0815">Transposition</keyword>
<evidence type="ECO:0000259" key="4">
    <source>
        <dbReference type="Pfam" id="PF10551"/>
    </source>
</evidence>
<dbReference type="PROSITE" id="PS01007">
    <property type="entry name" value="TRANSPOSASE_MUTATOR"/>
    <property type="match status" value="1"/>
</dbReference>
<comment type="caution">
    <text evidence="5">The sequence shown here is derived from an EMBL/GenBank/DDBJ whole genome shotgun (WGS) entry which is preliminary data.</text>
</comment>
<dbReference type="PANTHER" id="PTHR31973">
    <property type="entry name" value="POLYPROTEIN, PUTATIVE-RELATED"/>
    <property type="match status" value="1"/>
</dbReference>
<evidence type="ECO:0000256" key="2">
    <source>
        <dbReference type="ARBA" id="ARBA00023125"/>
    </source>
</evidence>
<evidence type="ECO:0000313" key="6">
    <source>
        <dbReference type="Proteomes" id="UP001153076"/>
    </source>
</evidence>
<dbReference type="AlphaFoldDB" id="A0A9Q1Q7C3"/>
<protein>
    <recommendedName>
        <fullName evidence="4">MULE transposase domain-containing protein</fullName>
    </recommendedName>
</protein>
<evidence type="ECO:0000313" key="5">
    <source>
        <dbReference type="EMBL" id="KAJ8430936.1"/>
    </source>
</evidence>
<dbReference type="GO" id="GO:0003677">
    <property type="term" value="F:DNA binding"/>
    <property type="evidence" value="ECO:0007669"/>
    <property type="project" value="UniProtKB-KW"/>
</dbReference>
<sequence>MGKHKEGFSLLARYTEMIKACKKGFLAGCRKFIRVDGTHIKVVYKGMLLTTMGTDAQNHCVPLVYAIVNVENMDNWSYFSNYLRGIIGDGSGSEYTFIADKCKGVIAALRDVFPAATRRICIVHYKRSYKKLYTSPILNMLLSRAANEYCEVNFHKFMESFKKESPAAYVWFQNEPTEHW</sequence>
<evidence type="ECO:0000256" key="1">
    <source>
        <dbReference type="ARBA" id="ARBA00022578"/>
    </source>
</evidence>
<gene>
    <name evidence="5" type="ORF">Cgig2_021868</name>
</gene>
<evidence type="ECO:0000256" key="3">
    <source>
        <dbReference type="ARBA" id="ARBA00023172"/>
    </source>
</evidence>
<keyword evidence="6" id="KW-1185">Reference proteome</keyword>
<organism evidence="5 6">
    <name type="scientific">Carnegiea gigantea</name>
    <dbReference type="NCBI Taxonomy" id="171969"/>
    <lineage>
        <taxon>Eukaryota</taxon>
        <taxon>Viridiplantae</taxon>
        <taxon>Streptophyta</taxon>
        <taxon>Embryophyta</taxon>
        <taxon>Tracheophyta</taxon>
        <taxon>Spermatophyta</taxon>
        <taxon>Magnoliopsida</taxon>
        <taxon>eudicotyledons</taxon>
        <taxon>Gunneridae</taxon>
        <taxon>Pentapetalae</taxon>
        <taxon>Caryophyllales</taxon>
        <taxon>Cactineae</taxon>
        <taxon>Cactaceae</taxon>
        <taxon>Cactoideae</taxon>
        <taxon>Echinocereeae</taxon>
        <taxon>Carnegiea</taxon>
    </lineage>
</organism>
<dbReference type="EMBL" id="JAKOGI010000738">
    <property type="protein sequence ID" value="KAJ8430936.1"/>
    <property type="molecule type" value="Genomic_DNA"/>
</dbReference>
<dbReference type="PANTHER" id="PTHR31973:SF187">
    <property type="entry name" value="MUTATOR TRANSPOSASE MUDRA PROTEIN"/>
    <property type="match status" value="1"/>
</dbReference>